<evidence type="ECO:0000313" key="3">
    <source>
        <dbReference type="Proteomes" id="UP001178507"/>
    </source>
</evidence>
<name>A0AA36I2M9_9DINO</name>
<evidence type="ECO:0000313" key="2">
    <source>
        <dbReference type="EMBL" id="CAJ1379929.1"/>
    </source>
</evidence>
<evidence type="ECO:0000256" key="1">
    <source>
        <dbReference type="SAM" id="MobiDB-lite"/>
    </source>
</evidence>
<dbReference type="AlphaFoldDB" id="A0AA36I2M9"/>
<reference evidence="2" key="1">
    <citation type="submission" date="2023-08" db="EMBL/GenBank/DDBJ databases">
        <authorList>
            <person name="Chen Y."/>
            <person name="Shah S."/>
            <person name="Dougan E. K."/>
            <person name="Thang M."/>
            <person name="Chan C."/>
        </authorList>
    </citation>
    <scope>NUCLEOTIDE SEQUENCE</scope>
</reference>
<organism evidence="2 3">
    <name type="scientific">Effrenium voratum</name>
    <dbReference type="NCBI Taxonomy" id="2562239"/>
    <lineage>
        <taxon>Eukaryota</taxon>
        <taxon>Sar</taxon>
        <taxon>Alveolata</taxon>
        <taxon>Dinophyceae</taxon>
        <taxon>Suessiales</taxon>
        <taxon>Symbiodiniaceae</taxon>
        <taxon>Effrenium</taxon>
    </lineage>
</organism>
<keyword evidence="3" id="KW-1185">Reference proteome</keyword>
<feature type="region of interest" description="Disordered" evidence="1">
    <location>
        <begin position="1037"/>
        <end position="1058"/>
    </location>
</feature>
<accession>A0AA36I2M9</accession>
<feature type="region of interest" description="Disordered" evidence="1">
    <location>
        <begin position="101"/>
        <end position="140"/>
    </location>
</feature>
<feature type="region of interest" description="Disordered" evidence="1">
    <location>
        <begin position="296"/>
        <end position="325"/>
    </location>
</feature>
<sequence>MDAAAVSRLQKTLLQHPQVGPRLKALAQRAVPGKAKFADLTKEQQRWIFNALKNKSLKEHYHLEEGSGNIVVKSALGLLAVLGDEQAAASSVVDQAVVAAEAPAPKASPAPEESRASAPRKRKMTASTSRKKRAQPALGKRCSAAADLARRVLHHGRQQRGLVSKLLKKLVARVDTTFPGMKQELLRDEPVVDNVIVRTLGKLREEATQRGFQSIAIADLDFVMSNERTWPRSFLQKHGYCIGRRAWRTLQGERFQGGATAESRRLWERSRQGGAPSKVSAATLAVTRAVLERNSKPGSKVASVHQNADGSFGRARPRGDQADERVVPGQSLLATPARMWSENEELQSLFSRTSFYKVLKKHFADFREGHRDTDVCSHCQCYWRHLVPRFHQDWATVHNDLKSVYPNYFDHFNPSNFADCGEEADAACKYINSHCARYREERERSGCDRLQLHTFTEAPALVLLRGHRSLLRSYLWHMLSARRQQECLKKLMTPEGLPLEDSLLVFDWREKIRLPVGPQETGDMWHAQQKYAISCFGCCVFQWEQLPGDEAKMRQTYLMLISEIREQTAEASNLMLEQVLAMANVSRAGCLHFFSDCGPHFRSAESLHHRVMQVCFQRKQTVRVNFLGEQHGKSLLDGAFGTTGMHGWLGRYALKKPIHSLDHLLTAFKAGADEAMALDPEGPRWLCEKVDFGTHRASEVGLFVSTGFKITRTYCMMALKPASRAKKPVVHNLVFSDIAIPAEGAMSYQIQMHTREEPLEWKRSYLEGEKTWELEPPNPGDTTQLCRKHESQKARPPPDGLRPVKTFHERVQSKARRAARDKALVEDRMLSLASAEGKLEAAAQRLGIALQRVLLGSLAMPAQVAVGCCQLELGAFSEAARSFGRCCWLLEALAPFNSYHARWALDAFCAASLGKLPTAESYGAYARKVLLAHCGSAPAAELMARRRGLQLPKAEESEAPLPGEPEVTCELLEDAVELCLKATEPLELRALEIAVSGCLLDLRGAGGGVGGRLLLPLPAHVGEAKVRLAKDRRSLRAKFPRDEKGEKRCVSRARHSEG</sequence>
<dbReference type="EMBL" id="CAUJNA010000668">
    <property type="protein sequence ID" value="CAJ1379929.1"/>
    <property type="molecule type" value="Genomic_DNA"/>
</dbReference>
<protein>
    <submittedName>
        <fullName evidence="2">Uncharacterized protein</fullName>
    </submittedName>
</protein>
<gene>
    <name evidence="2" type="ORF">EVOR1521_LOCUS8014</name>
</gene>
<proteinExistence type="predicted"/>
<feature type="compositionally biased region" description="Low complexity" evidence="1">
    <location>
        <begin position="101"/>
        <end position="111"/>
    </location>
</feature>
<comment type="caution">
    <text evidence="2">The sequence shown here is derived from an EMBL/GenBank/DDBJ whole genome shotgun (WGS) entry which is preliminary data.</text>
</comment>
<dbReference type="Proteomes" id="UP001178507">
    <property type="component" value="Unassembled WGS sequence"/>
</dbReference>
<feature type="region of interest" description="Disordered" evidence="1">
    <location>
        <begin position="772"/>
        <end position="804"/>
    </location>
</feature>
<feature type="compositionally biased region" description="Basic residues" evidence="1">
    <location>
        <begin position="118"/>
        <end position="134"/>
    </location>
</feature>